<feature type="domain" description="EamA" evidence="7">
    <location>
        <begin position="161"/>
        <end position="297"/>
    </location>
</feature>
<evidence type="ECO:0000256" key="3">
    <source>
        <dbReference type="ARBA" id="ARBA00022692"/>
    </source>
</evidence>
<dbReference type="EMBL" id="MDTQ01000001">
    <property type="protein sequence ID" value="ODC04401.1"/>
    <property type="molecule type" value="Genomic_DNA"/>
</dbReference>
<feature type="transmembrane region" description="Helical" evidence="6">
    <location>
        <begin position="280"/>
        <end position="297"/>
    </location>
</feature>
<dbReference type="InterPro" id="IPR050638">
    <property type="entry name" value="AA-Vitamin_Transporters"/>
</dbReference>
<accession>A0A1E2VBQ2</accession>
<feature type="transmembrane region" description="Helical" evidence="6">
    <location>
        <begin position="193"/>
        <end position="212"/>
    </location>
</feature>
<dbReference type="STRING" id="197479.BFW38_13535"/>
<gene>
    <name evidence="8" type="ORF">BFW38_13535</name>
</gene>
<dbReference type="SUPFAM" id="SSF103481">
    <property type="entry name" value="Multidrug resistance efflux transporter EmrE"/>
    <property type="match status" value="2"/>
</dbReference>
<keyword evidence="4 6" id="KW-1133">Transmembrane helix</keyword>
<keyword evidence="3 6" id="KW-0812">Transmembrane</keyword>
<dbReference type="InterPro" id="IPR000620">
    <property type="entry name" value="EamA_dom"/>
</dbReference>
<feature type="transmembrane region" description="Helical" evidence="6">
    <location>
        <begin position="43"/>
        <end position="62"/>
    </location>
</feature>
<evidence type="ECO:0000256" key="6">
    <source>
        <dbReference type="SAM" id="Phobius"/>
    </source>
</evidence>
<dbReference type="PANTHER" id="PTHR32322:SF2">
    <property type="entry name" value="EAMA DOMAIN-CONTAINING PROTEIN"/>
    <property type="match status" value="1"/>
</dbReference>
<organism evidence="8 9">
    <name type="scientific">Terasakiispira papahanaumokuakeensis</name>
    <dbReference type="NCBI Taxonomy" id="197479"/>
    <lineage>
        <taxon>Bacteria</taxon>
        <taxon>Pseudomonadati</taxon>
        <taxon>Pseudomonadota</taxon>
        <taxon>Gammaproteobacteria</taxon>
        <taxon>Oceanospirillales</taxon>
        <taxon>Terasakiispira</taxon>
    </lineage>
</organism>
<feature type="transmembrane region" description="Helical" evidence="6">
    <location>
        <begin position="134"/>
        <end position="153"/>
    </location>
</feature>
<evidence type="ECO:0000256" key="5">
    <source>
        <dbReference type="ARBA" id="ARBA00023136"/>
    </source>
</evidence>
<dbReference type="PANTHER" id="PTHR32322">
    <property type="entry name" value="INNER MEMBRANE TRANSPORTER"/>
    <property type="match status" value="1"/>
</dbReference>
<feature type="transmembrane region" description="Helical" evidence="6">
    <location>
        <begin position="255"/>
        <end position="274"/>
    </location>
</feature>
<feature type="transmembrane region" description="Helical" evidence="6">
    <location>
        <begin position="74"/>
        <end position="94"/>
    </location>
</feature>
<protein>
    <recommendedName>
        <fullName evidence="7">EamA domain-containing protein</fullName>
    </recommendedName>
</protein>
<dbReference type="GO" id="GO:0016020">
    <property type="term" value="C:membrane"/>
    <property type="evidence" value="ECO:0007669"/>
    <property type="project" value="UniProtKB-SubCell"/>
</dbReference>
<feature type="domain" description="EamA" evidence="7">
    <location>
        <begin position="15"/>
        <end position="146"/>
    </location>
</feature>
<reference evidence="8 9" key="1">
    <citation type="submission" date="2016-08" db="EMBL/GenBank/DDBJ databases">
        <authorList>
            <person name="Seilhamer J.J."/>
        </authorList>
    </citation>
    <scope>NUCLEOTIDE SEQUENCE [LARGE SCALE GENOMIC DNA]</scope>
    <source>
        <strain evidence="8 9">PH27A</strain>
    </source>
</reference>
<evidence type="ECO:0000256" key="2">
    <source>
        <dbReference type="ARBA" id="ARBA00007362"/>
    </source>
</evidence>
<evidence type="ECO:0000313" key="9">
    <source>
        <dbReference type="Proteomes" id="UP000094291"/>
    </source>
</evidence>
<sequence>MISTPMIRRSMDQQAILLMILFCVLLGLQQVMIKSIAESMPPLSQMVVRCGLALPLIAFLAWRQGVGWAQYRQYWAAGLLVGLGFTGEFAFLAWGLEYSLASHMSVFLYTAPIFAALGLHFLVPGEQLTMRQWVGILCAFIGMLVAMAPSADIPDIPHVLFGDALGLCAGLCWAATTLVLRRTALNQTPPSQIIAYQLAALVVLLGPVVYGLGQWQHIELTIGVVASLTFQTLVISFVALLLWFALLARYKASQLGAFSFLSPLFGVFFGVIWLNEPLSWNFIAGGLAILAGVFCVSRG</sequence>
<comment type="subcellular location">
    <subcellularLocation>
        <location evidence="1">Membrane</location>
        <topology evidence="1">Multi-pass membrane protein</topology>
    </subcellularLocation>
</comment>
<feature type="transmembrane region" description="Helical" evidence="6">
    <location>
        <begin position="100"/>
        <end position="122"/>
    </location>
</feature>
<dbReference type="AlphaFoldDB" id="A0A1E2VBQ2"/>
<dbReference type="Proteomes" id="UP000094291">
    <property type="component" value="Unassembled WGS sequence"/>
</dbReference>
<feature type="transmembrane region" description="Helical" evidence="6">
    <location>
        <begin position="224"/>
        <end position="248"/>
    </location>
</feature>
<comment type="similarity">
    <text evidence="2">Belongs to the EamA transporter family.</text>
</comment>
<comment type="caution">
    <text evidence="8">The sequence shown here is derived from an EMBL/GenBank/DDBJ whole genome shotgun (WGS) entry which is preliminary data.</text>
</comment>
<dbReference type="InterPro" id="IPR037185">
    <property type="entry name" value="EmrE-like"/>
</dbReference>
<evidence type="ECO:0000256" key="4">
    <source>
        <dbReference type="ARBA" id="ARBA00022989"/>
    </source>
</evidence>
<dbReference type="Pfam" id="PF00892">
    <property type="entry name" value="EamA"/>
    <property type="match status" value="2"/>
</dbReference>
<evidence type="ECO:0000259" key="7">
    <source>
        <dbReference type="Pfam" id="PF00892"/>
    </source>
</evidence>
<feature type="transmembrane region" description="Helical" evidence="6">
    <location>
        <begin position="159"/>
        <end position="181"/>
    </location>
</feature>
<keyword evidence="5 6" id="KW-0472">Membrane</keyword>
<keyword evidence="9" id="KW-1185">Reference proteome</keyword>
<name>A0A1E2VBQ2_9GAMM</name>
<evidence type="ECO:0000256" key="1">
    <source>
        <dbReference type="ARBA" id="ARBA00004141"/>
    </source>
</evidence>
<proteinExistence type="inferred from homology"/>
<evidence type="ECO:0000313" key="8">
    <source>
        <dbReference type="EMBL" id="ODC04401.1"/>
    </source>
</evidence>